<accession>A0A2K8SKW1</accession>
<proteinExistence type="predicted"/>
<organism evidence="1 2">
    <name type="scientific">Nostoc flagelliforme CCNUN1</name>
    <dbReference type="NCBI Taxonomy" id="2038116"/>
    <lineage>
        <taxon>Bacteria</taxon>
        <taxon>Bacillati</taxon>
        <taxon>Cyanobacteriota</taxon>
        <taxon>Cyanophyceae</taxon>
        <taxon>Nostocales</taxon>
        <taxon>Nostocaceae</taxon>
        <taxon>Nostoc</taxon>
    </lineage>
</organism>
<evidence type="ECO:0000313" key="1">
    <source>
        <dbReference type="EMBL" id="AUB36071.1"/>
    </source>
</evidence>
<gene>
    <name evidence="1" type="ORF">COO91_01970</name>
</gene>
<protein>
    <submittedName>
        <fullName evidence="1">Uncharacterized protein</fullName>
    </submittedName>
</protein>
<keyword evidence="2" id="KW-1185">Reference proteome</keyword>
<dbReference type="AlphaFoldDB" id="A0A2K8SKW1"/>
<sequence length="161" mass="17652">MISKQSIIVKNYGKGYTAELKSDSTRWGCGETIEAAIGSLVRSHWQLFLSEEVVPAVEPVVQDPEAIAKEVLSPVGNESISLCWQGLVGKTYVFAHLPEGTPYQCWAITTPDLPGGHGRGIYLVLIDGKWQPIPPVVKSCYVPYAGFHLVWADGKWQVLNA</sequence>
<reference evidence="1 2" key="1">
    <citation type="submission" date="2017-11" db="EMBL/GenBank/DDBJ databases">
        <title>Complete genome of a free-living desiccation-tolerant cyanobacterium and its photosynthetic adaptation to extreme terrestrial habitat.</title>
        <authorList>
            <person name="Shang J."/>
        </authorList>
    </citation>
    <scope>NUCLEOTIDE SEQUENCE [LARGE SCALE GENOMIC DNA]</scope>
    <source>
        <strain evidence="1 2">CCNUN1</strain>
    </source>
</reference>
<name>A0A2K8SKW1_9NOSO</name>
<evidence type="ECO:0000313" key="2">
    <source>
        <dbReference type="Proteomes" id="UP000232003"/>
    </source>
</evidence>
<dbReference type="KEGG" id="nfl:COO91_01970"/>
<dbReference type="RefSeq" id="WP_100898092.1">
    <property type="nucleotide sequence ID" value="NZ_CAWNNC010000001.1"/>
</dbReference>
<dbReference type="Proteomes" id="UP000232003">
    <property type="component" value="Chromosome"/>
</dbReference>
<dbReference type="EMBL" id="CP024785">
    <property type="protein sequence ID" value="AUB36071.1"/>
    <property type="molecule type" value="Genomic_DNA"/>
</dbReference>